<dbReference type="RefSeq" id="WP_135202059.1">
    <property type="nucleotide sequence ID" value="NZ_SPVG01000135.1"/>
</dbReference>
<evidence type="ECO:0000313" key="9">
    <source>
        <dbReference type="Proteomes" id="UP000297729"/>
    </source>
</evidence>
<reference evidence="8 9" key="1">
    <citation type="submission" date="2019-03" db="EMBL/GenBank/DDBJ databases">
        <title>Draft Genome Sequence of Duganella callidus sp. nov., a Novel Duganella Species Isolated from Cultivated Soil.</title>
        <authorList>
            <person name="Raths R."/>
            <person name="Peta V."/>
            <person name="Bucking H."/>
        </authorList>
    </citation>
    <scope>NUCLEOTIDE SEQUENCE [LARGE SCALE GENOMIC DNA]</scope>
    <source>
        <strain evidence="8 9">DN04</strain>
    </source>
</reference>
<keyword evidence="9" id="KW-1185">Reference proteome</keyword>
<evidence type="ECO:0000259" key="7">
    <source>
        <dbReference type="Pfam" id="PF12823"/>
    </source>
</evidence>
<feature type="transmembrane region" description="Helical" evidence="6">
    <location>
        <begin position="12"/>
        <end position="31"/>
    </location>
</feature>
<dbReference type="EMBL" id="SPVG01000135">
    <property type="protein sequence ID" value="TFW21448.1"/>
    <property type="molecule type" value="Genomic_DNA"/>
</dbReference>
<dbReference type="GO" id="GO:0005886">
    <property type="term" value="C:plasma membrane"/>
    <property type="evidence" value="ECO:0007669"/>
    <property type="project" value="UniProtKB-SubCell"/>
</dbReference>
<keyword evidence="4 6" id="KW-1133">Transmembrane helix</keyword>
<keyword evidence="2" id="KW-1003">Cell membrane</keyword>
<organism evidence="8 9">
    <name type="scientific">Duganella callida</name>
    <dbReference type="NCBI Taxonomy" id="2561932"/>
    <lineage>
        <taxon>Bacteria</taxon>
        <taxon>Pseudomonadati</taxon>
        <taxon>Pseudomonadota</taxon>
        <taxon>Betaproteobacteria</taxon>
        <taxon>Burkholderiales</taxon>
        <taxon>Oxalobacteraceae</taxon>
        <taxon>Telluria group</taxon>
        <taxon>Duganella</taxon>
    </lineage>
</organism>
<evidence type="ECO:0000256" key="2">
    <source>
        <dbReference type="ARBA" id="ARBA00022475"/>
    </source>
</evidence>
<gene>
    <name evidence="8" type="ORF">E4L98_13420</name>
</gene>
<keyword evidence="3 6" id="KW-0812">Transmembrane</keyword>
<evidence type="ECO:0000256" key="1">
    <source>
        <dbReference type="ARBA" id="ARBA00004651"/>
    </source>
</evidence>
<evidence type="ECO:0000313" key="8">
    <source>
        <dbReference type="EMBL" id="TFW21448.1"/>
    </source>
</evidence>
<sequence length="102" mass="11225">MKPDHRFLRLLARLAVIEAASLVALGGAMLAGPRVAVTAAGALHGAVWLLYAWLILAMICLKMWDKKQAARLVICALLPLGGFVTARWCRRLLLQDALRQHQ</sequence>
<evidence type="ECO:0000256" key="5">
    <source>
        <dbReference type="ARBA" id="ARBA00023136"/>
    </source>
</evidence>
<evidence type="ECO:0000256" key="6">
    <source>
        <dbReference type="SAM" id="Phobius"/>
    </source>
</evidence>
<evidence type="ECO:0000256" key="3">
    <source>
        <dbReference type="ARBA" id="ARBA00022692"/>
    </source>
</evidence>
<dbReference type="Proteomes" id="UP000297729">
    <property type="component" value="Unassembled WGS sequence"/>
</dbReference>
<evidence type="ECO:0000256" key="4">
    <source>
        <dbReference type="ARBA" id="ARBA00022989"/>
    </source>
</evidence>
<dbReference type="OrthoDB" id="8665419at2"/>
<protein>
    <submittedName>
        <fullName evidence="8">DUF3817 domain-containing protein</fullName>
    </submittedName>
</protein>
<feature type="domain" description="DUF3817" evidence="7">
    <location>
        <begin position="9"/>
        <end position="91"/>
    </location>
</feature>
<comment type="caution">
    <text evidence="8">The sequence shown here is derived from an EMBL/GenBank/DDBJ whole genome shotgun (WGS) entry which is preliminary data.</text>
</comment>
<feature type="transmembrane region" description="Helical" evidence="6">
    <location>
        <begin position="37"/>
        <end position="57"/>
    </location>
</feature>
<dbReference type="NCBIfam" id="TIGR03954">
    <property type="entry name" value="integ_memb_HG"/>
    <property type="match status" value="1"/>
</dbReference>
<name>A0A4Y9SEH8_9BURK</name>
<dbReference type="AlphaFoldDB" id="A0A4Y9SEH8"/>
<comment type="subcellular location">
    <subcellularLocation>
        <location evidence="1">Cell membrane</location>
        <topology evidence="1">Multi-pass membrane protein</topology>
    </subcellularLocation>
</comment>
<dbReference type="Pfam" id="PF12823">
    <property type="entry name" value="DUF3817"/>
    <property type="match status" value="1"/>
</dbReference>
<accession>A0A4Y9SEH8</accession>
<dbReference type="InterPro" id="IPR023845">
    <property type="entry name" value="DUF3817_TM"/>
</dbReference>
<keyword evidence="5 6" id="KW-0472">Membrane</keyword>
<proteinExistence type="predicted"/>